<comment type="similarity">
    <text evidence="1 7">Belongs to the peptidase S10 family.</text>
</comment>
<keyword evidence="4 7" id="KW-0732">Signal</keyword>
<dbReference type="eggNOG" id="KOG1282">
    <property type="taxonomic scope" value="Eukaryota"/>
</dbReference>
<dbReference type="EC" id="3.4.16.-" evidence="7"/>
<reference evidence="9" key="1">
    <citation type="journal article" date="2006" name="PLoS Biol.">
        <title>Macronuclear genome sequence of the ciliate Tetrahymena thermophila, a model eukaryote.</title>
        <authorList>
            <person name="Eisen J.A."/>
            <person name="Coyne R.S."/>
            <person name="Wu M."/>
            <person name="Wu D."/>
            <person name="Thiagarajan M."/>
            <person name="Wortman J.R."/>
            <person name="Badger J.H."/>
            <person name="Ren Q."/>
            <person name="Amedeo P."/>
            <person name="Jones K.M."/>
            <person name="Tallon L.J."/>
            <person name="Delcher A.L."/>
            <person name="Salzberg S.L."/>
            <person name="Silva J.C."/>
            <person name="Haas B.J."/>
            <person name="Majoros W.H."/>
            <person name="Farzad M."/>
            <person name="Carlton J.M."/>
            <person name="Smith R.K. Jr."/>
            <person name="Garg J."/>
            <person name="Pearlman R.E."/>
            <person name="Karrer K.M."/>
            <person name="Sun L."/>
            <person name="Manning G."/>
            <person name="Elde N.C."/>
            <person name="Turkewitz A.P."/>
            <person name="Asai D.J."/>
            <person name="Wilkes D.E."/>
            <person name="Wang Y."/>
            <person name="Cai H."/>
            <person name="Collins K."/>
            <person name="Stewart B.A."/>
            <person name="Lee S.R."/>
            <person name="Wilamowska K."/>
            <person name="Weinberg Z."/>
            <person name="Ruzzo W.L."/>
            <person name="Wloga D."/>
            <person name="Gaertig J."/>
            <person name="Frankel J."/>
            <person name="Tsao C.-C."/>
            <person name="Gorovsky M.A."/>
            <person name="Keeling P.J."/>
            <person name="Waller R.F."/>
            <person name="Patron N.J."/>
            <person name="Cherry J.M."/>
            <person name="Stover N.A."/>
            <person name="Krieger C.J."/>
            <person name="del Toro C."/>
            <person name="Ryder H.F."/>
            <person name="Williamson S.C."/>
            <person name="Barbeau R.A."/>
            <person name="Hamilton E.P."/>
            <person name="Orias E."/>
        </authorList>
    </citation>
    <scope>NUCLEOTIDE SEQUENCE [LARGE SCALE GENOMIC DNA]</scope>
    <source>
        <strain evidence="9">SB210</strain>
    </source>
</reference>
<proteinExistence type="inferred from homology"/>
<dbReference type="GO" id="GO:0004185">
    <property type="term" value="F:serine-type carboxypeptidase activity"/>
    <property type="evidence" value="ECO:0007669"/>
    <property type="project" value="UniProtKB-UniRule"/>
</dbReference>
<protein>
    <recommendedName>
        <fullName evidence="7">Carboxypeptidase</fullName>
        <ecNumber evidence="7">3.4.16.-</ecNumber>
    </recommendedName>
</protein>
<dbReference type="KEGG" id="tet:TTHERM_00448980"/>
<dbReference type="OrthoDB" id="443318at2759"/>
<dbReference type="PANTHER" id="PTHR11802:SF113">
    <property type="entry name" value="SERINE CARBOXYPEPTIDASE CTSA-4.1"/>
    <property type="match status" value="1"/>
</dbReference>
<dbReference type="ESTHER" id="tetts-q239b7">
    <property type="family name" value="Carboxypeptidase_S10"/>
</dbReference>
<feature type="chain" id="PRO_5006528663" description="Carboxypeptidase" evidence="7">
    <location>
        <begin position="19"/>
        <end position="414"/>
    </location>
</feature>
<dbReference type="PROSITE" id="PS00131">
    <property type="entry name" value="CARBOXYPEPT_SER_SER"/>
    <property type="match status" value="1"/>
</dbReference>
<evidence type="ECO:0000256" key="5">
    <source>
        <dbReference type="ARBA" id="ARBA00022801"/>
    </source>
</evidence>
<gene>
    <name evidence="8" type="ORF">TTHERM_00448980</name>
</gene>
<dbReference type="EMBL" id="GG662738">
    <property type="protein sequence ID" value="EAR93053.2"/>
    <property type="molecule type" value="Genomic_DNA"/>
</dbReference>
<evidence type="ECO:0000313" key="8">
    <source>
        <dbReference type="EMBL" id="EAR93053.2"/>
    </source>
</evidence>
<sequence>MQVKQILLITLLVCSSFALKNPIFLNETFYPGLIKTNKDSDLFYILFESRTNPSSDPLVLWLNGGPGCSSLLGLFEELGPYKITDNITLTSNPYSWNTNANVIFVDQPVGTGLSKVGQNDLDKSEVKIAKDMHHFLTKFLERYPQFVGRDFYIAGESYAGQYIPAISSYLVNTGDIQLNFVGVAIGNGWVDPYYQQPAYALYAYQAGLIDQATYNTTAQQLDVCSYIIKVRAPYKFQSEACDPPFGTIVGNNNFNVYNYKAPCIGSGCYDDQDLRIQKFLSRADVQEILGVQGRTWNACVDNVYNALQNLQNRSSTKDLLNVIDAKLKVLIYSGNLDFMCNYIGGEQWTNNLDWQYKSQFQAAQYQPVLLNGKEVGKIKSFSNFSFYIVYNAGHMVPMDQPEVALSLINNFIHQ</sequence>
<dbReference type="Gene3D" id="1.10.287.410">
    <property type="match status" value="1"/>
</dbReference>
<name>Q239B7_TETTS</name>
<dbReference type="STRING" id="312017.Q239B7"/>
<dbReference type="AlphaFoldDB" id="Q239B7"/>
<dbReference type="InterPro" id="IPR029058">
    <property type="entry name" value="AB_hydrolase_fold"/>
</dbReference>
<dbReference type="HOGENOM" id="CLU_008523_10_4_1"/>
<dbReference type="PANTHER" id="PTHR11802">
    <property type="entry name" value="SERINE PROTEASE FAMILY S10 SERINE CARBOXYPEPTIDASE"/>
    <property type="match status" value="1"/>
</dbReference>
<keyword evidence="6" id="KW-0325">Glycoprotein</keyword>
<keyword evidence="3 7" id="KW-0645">Protease</keyword>
<keyword evidence="5 7" id="KW-0378">Hydrolase</keyword>
<dbReference type="GeneID" id="7845779"/>
<dbReference type="MEROPS" id="S10.009"/>
<dbReference type="RefSeq" id="XP_001013298.2">
    <property type="nucleotide sequence ID" value="XM_001013298.2"/>
</dbReference>
<evidence type="ECO:0000256" key="2">
    <source>
        <dbReference type="ARBA" id="ARBA00022645"/>
    </source>
</evidence>
<dbReference type="PRINTS" id="PR00724">
    <property type="entry name" value="CRBOXYPTASEC"/>
</dbReference>
<evidence type="ECO:0000256" key="3">
    <source>
        <dbReference type="ARBA" id="ARBA00022670"/>
    </source>
</evidence>
<evidence type="ECO:0000256" key="1">
    <source>
        <dbReference type="ARBA" id="ARBA00009431"/>
    </source>
</evidence>
<feature type="signal peptide" evidence="7">
    <location>
        <begin position="1"/>
        <end position="18"/>
    </location>
</feature>
<organism evidence="8 9">
    <name type="scientific">Tetrahymena thermophila (strain SB210)</name>
    <dbReference type="NCBI Taxonomy" id="312017"/>
    <lineage>
        <taxon>Eukaryota</taxon>
        <taxon>Sar</taxon>
        <taxon>Alveolata</taxon>
        <taxon>Ciliophora</taxon>
        <taxon>Intramacronucleata</taxon>
        <taxon>Oligohymenophorea</taxon>
        <taxon>Hymenostomatida</taxon>
        <taxon>Tetrahymenina</taxon>
        <taxon>Tetrahymenidae</taxon>
        <taxon>Tetrahymena</taxon>
    </lineage>
</organism>
<evidence type="ECO:0000256" key="4">
    <source>
        <dbReference type="ARBA" id="ARBA00022729"/>
    </source>
</evidence>
<dbReference type="InterPro" id="IPR018202">
    <property type="entry name" value="Ser_caboxypep_ser_AS"/>
</dbReference>
<dbReference type="Proteomes" id="UP000009168">
    <property type="component" value="Unassembled WGS sequence"/>
</dbReference>
<evidence type="ECO:0000256" key="6">
    <source>
        <dbReference type="ARBA" id="ARBA00023180"/>
    </source>
</evidence>
<dbReference type="Gene3D" id="3.40.50.1820">
    <property type="entry name" value="alpha/beta hydrolase"/>
    <property type="match status" value="1"/>
</dbReference>
<keyword evidence="2 7" id="KW-0121">Carboxypeptidase</keyword>
<dbReference type="SUPFAM" id="SSF53474">
    <property type="entry name" value="alpha/beta-Hydrolases"/>
    <property type="match status" value="1"/>
</dbReference>
<evidence type="ECO:0000256" key="7">
    <source>
        <dbReference type="RuleBase" id="RU361156"/>
    </source>
</evidence>
<keyword evidence="9" id="KW-1185">Reference proteome</keyword>
<dbReference type="InterPro" id="IPR001563">
    <property type="entry name" value="Peptidase_S10"/>
</dbReference>
<evidence type="ECO:0000313" key="9">
    <source>
        <dbReference type="Proteomes" id="UP000009168"/>
    </source>
</evidence>
<dbReference type="Pfam" id="PF00450">
    <property type="entry name" value="Peptidase_S10"/>
    <property type="match status" value="1"/>
</dbReference>
<dbReference type="GO" id="GO:0006508">
    <property type="term" value="P:proteolysis"/>
    <property type="evidence" value="ECO:0007669"/>
    <property type="project" value="UniProtKB-KW"/>
</dbReference>
<dbReference type="InParanoid" id="Q239B7"/>
<accession>Q239B7</accession>